<evidence type="ECO:0000313" key="2">
    <source>
        <dbReference type="EMBL" id="PPJ54052.1"/>
    </source>
</evidence>
<evidence type="ECO:0000313" key="3">
    <source>
        <dbReference type="Proteomes" id="UP000237631"/>
    </source>
</evidence>
<feature type="transmembrane region" description="Helical" evidence="1">
    <location>
        <begin position="101"/>
        <end position="122"/>
    </location>
</feature>
<evidence type="ECO:0000256" key="1">
    <source>
        <dbReference type="SAM" id="Phobius"/>
    </source>
</evidence>
<keyword evidence="1" id="KW-0472">Membrane</keyword>
<keyword evidence="1" id="KW-0812">Transmembrane</keyword>
<dbReference type="Proteomes" id="UP000237631">
    <property type="component" value="Unassembled WGS sequence"/>
</dbReference>
<keyword evidence="3" id="KW-1185">Reference proteome</keyword>
<proteinExistence type="predicted"/>
<dbReference type="AlphaFoldDB" id="A0A2S6C2T9"/>
<organism evidence="2 3">
    <name type="scientific">Cercospora berteroae</name>
    <dbReference type="NCBI Taxonomy" id="357750"/>
    <lineage>
        <taxon>Eukaryota</taxon>
        <taxon>Fungi</taxon>
        <taxon>Dikarya</taxon>
        <taxon>Ascomycota</taxon>
        <taxon>Pezizomycotina</taxon>
        <taxon>Dothideomycetes</taxon>
        <taxon>Dothideomycetidae</taxon>
        <taxon>Mycosphaerellales</taxon>
        <taxon>Mycosphaerellaceae</taxon>
        <taxon>Cercospora</taxon>
    </lineage>
</organism>
<sequence>MPFIIHHRSLTTCKREALLDFKESHHDDSTPDPLVKMNDRFLASSDSGVKPNNDDKKGNEVTYFPAYTQGVALFNGFQVNVQLVPRGLGPLVGDYKPDERVAWLGFGMIVILVGGWVSRRFWGKKQKGMMREEGGEDRGLHLA</sequence>
<name>A0A2S6C2T9_9PEZI</name>
<gene>
    <name evidence="2" type="ORF">CBER1_02958</name>
</gene>
<accession>A0A2S6C2T9</accession>
<reference evidence="3" key="1">
    <citation type="journal article" date="2017" name="bioRxiv">
        <title>Conservation of a gene cluster reveals novel cercosporin biosynthetic mechanisms and extends production to the genus Colletotrichum.</title>
        <authorList>
            <person name="de Jonge R."/>
            <person name="Ebert M.K."/>
            <person name="Huitt-Roehl C.R."/>
            <person name="Pal P."/>
            <person name="Suttle J.C."/>
            <person name="Spanner R.E."/>
            <person name="Neubauer J.D."/>
            <person name="Jurick W.M.II."/>
            <person name="Stott K.A."/>
            <person name="Secor G.A."/>
            <person name="Thomma B.P.H.J."/>
            <person name="Van de Peer Y."/>
            <person name="Townsend C.A."/>
            <person name="Bolton M.D."/>
        </authorList>
    </citation>
    <scope>NUCLEOTIDE SEQUENCE [LARGE SCALE GENOMIC DNA]</scope>
    <source>
        <strain evidence="3">CBS538.71</strain>
    </source>
</reference>
<dbReference type="OrthoDB" id="10308181at2759"/>
<protein>
    <submittedName>
        <fullName evidence="2">Uncharacterized protein</fullName>
    </submittedName>
</protein>
<comment type="caution">
    <text evidence="2">The sequence shown here is derived from an EMBL/GenBank/DDBJ whole genome shotgun (WGS) entry which is preliminary data.</text>
</comment>
<keyword evidence="1" id="KW-1133">Transmembrane helix</keyword>
<dbReference type="EMBL" id="PNEN01000572">
    <property type="protein sequence ID" value="PPJ54052.1"/>
    <property type="molecule type" value="Genomic_DNA"/>
</dbReference>